<dbReference type="PANTHER" id="PTHR42711:SF19">
    <property type="entry name" value="DOXORUBICIN RESISTANCE ATP-BINDING PROTEIN DRRA"/>
    <property type="match status" value="1"/>
</dbReference>
<evidence type="ECO:0000256" key="3">
    <source>
        <dbReference type="ARBA" id="ARBA00022475"/>
    </source>
</evidence>
<comment type="similarity">
    <text evidence="9">Belongs to the ABC transporter superfamily. Drug exporter-1 (DrugE1) (TC 3.A.1.105) family.</text>
</comment>
<dbReference type="InterPro" id="IPR050763">
    <property type="entry name" value="ABC_transporter_ATP-binding"/>
</dbReference>
<keyword evidence="8" id="KW-0046">Antibiotic resistance</keyword>
<dbReference type="GO" id="GO:0005886">
    <property type="term" value="C:plasma membrane"/>
    <property type="evidence" value="ECO:0007669"/>
    <property type="project" value="UniProtKB-SubCell"/>
</dbReference>
<dbReference type="InterPro" id="IPR003439">
    <property type="entry name" value="ABC_transporter-like_ATP-bd"/>
</dbReference>
<evidence type="ECO:0000259" key="10">
    <source>
        <dbReference type="PROSITE" id="PS50893"/>
    </source>
</evidence>
<evidence type="ECO:0000256" key="4">
    <source>
        <dbReference type="ARBA" id="ARBA00022741"/>
    </source>
</evidence>
<evidence type="ECO:0000256" key="9">
    <source>
        <dbReference type="ARBA" id="ARBA00049985"/>
    </source>
</evidence>
<reference evidence="11 12" key="1">
    <citation type="submission" date="2016-10" db="EMBL/GenBank/DDBJ databases">
        <authorList>
            <person name="de Groot N.N."/>
        </authorList>
    </citation>
    <scope>NUCLEOTIDE SEQUENCE [LARGE SCALE GENOMIC DNA]</scope>
    <source>
        <strain evidence="11 12">MON 2.2</strain>
    </source>
</reference>
<evidence type="ECO:0000313" key="11">
    <source>
        <dbReference type="EMBL" id="SDD67805.1"/>
    </source>
</evidence>
<dbReference type="GO" id="GO:0005524">
    <property type="term" value="F:ATP binding"/>
    <property type="evidence" value="ECO:0007669"/>
    <property type="project" value="UniProtKB-KW"/>
</dbReference>
<dbReference type="InterPro" id="IPR017871">
    <property type="entry name" value="ABC_transporter-like_CS"/>
</dbReference>
<dbReference type="PROSITE" id="PS00211">
    <property type="entry name" value="ABC_TRANSPORTER_1"/>
    <property type="match status" value="1"/>
</dbReference>
<dbReference type="OrthoDB" id="9804819at2"/>
<dbReference type="GO" id="GO:1900753">
    <property type="term" value="P:doxorubicin transport"/>
    <property type="evidence" value="ECO:0007669"/>
    <property type="project" value="InterPro"/>
</dbReference>
<accession>A0A1G6WRZ9</accession>
<evidence type="ECO:0000256" key="6">
    <source>
        <dbReference type="ARBA" id="ARBA00022967"/>
    </source>
</evidence>
<dbReference type="EMBL" id="LT629688">
    <property type="protein sequence ID" value="SDD67805.1"/>
    <property type="molecule type" value="Genomic_DNA"/>
</dbReference>
<evidence type="ECO:0000313" key="12">
    <source>
        <dbReference type="Proteomes" id="UP000198546"/>
    </source>
</evidence>
<keyword evidence="7" id="KW-0472">Membrane</keyword>
<dbReference type="InterPro" id="IPR027417">
    <property type="entry name" value="P-loop_NTPase"/>
</dbReference>
<dbReference type="AlphaFoldDB" id="A0A1G6WRZ9"/>
<keyword evidence="3" id="KW-1003">Cell membrane</keyword>
<evidence type="ECO:0000256" key="1">
    <source>
        <dbReference type="ARBA" id="ARBA00004413"/>
    </source>
</evidence>
<evidence type="ECO:0000256" key="8">
    <source>
        <dbReference type="ARBA" id="ARBA00023251"/>
    </source>
</evidence>
<name>A0A1G6WRZ9_9ACTN</name>
<keyword evidence="6" id="KW-1278">Translocase</keyword>
<evidence type="ECO:0000256" key="5">
    <source>
        <dbReference type="ARBA" id="ARBA00022840"/>
    </source>
</evidence>
<gene>
    <name evidence="11" type="ORF">SAMN04489747_1500</name>
</gene>
<evidence type="ECO:0000256" key="2">
    <source>
        <dbReference type="ARBA" id="ARBA00022448"/>
    </source>
</evidence>
<feature type="domain" description="ABC transporter" evidence="10">
    <location>
        <begin position="10"/>
        <end position="245"/>
    </location>
</feature>
<dbReference type="GO" id="GO:0043215">
    <property type="term" value="P:daunorubicin transport"/>
    <property type="evidence" value="ECO:0007669"/>
    <property type="project" value="InterPro"/>
</dbReference>
<dbReference type="Gene3D" id="3.40.50.300">
    <property type="entry name" value="P-loop containing nucleotide triphosphate hydrolases"/>
    <property type="match status" value="1"/>
</dbReference>
<dbReference type="STRING" id="675864.SAMN04489747_1500"/>
<dbReference type="InterPro" id="IPR005894">
    <property type="entry name" value="DrrA"/>
</dbReference>
<dbReference type="Pfam" id="PF00005">
    <property type="entry name" value="ABC_tran"/>
    <property type="match status" value="1"/>
</dbReference>
<keyword evidence="2" id="KW-0813">Transport</keyword>
<organism evidence="11 12">
    <name type="scientific">Auraticoccus monumenti</name>
    <dbReference type="NCBI Taxonomy" id="675864"/>
    <lineage>
        <taxon>Bacteria</taxon>
        <taxon>Bacillati</taxon>
        <taxon>Actinomycetota</taxon>
        <taxon>Actinomycetes</taxon>
        <taxon>Propionibacteriales</taxon>
        <taxon>Propionibacteriaceae</taxon>
        <taxon>Auraticoccus</taxon>
    </lineage>
</organism>
<dbReference type="NCBIfam" id="TIGR01188">
    <property type="entry name" value="drrA"/>
    <property type="match status" value="1"/>
</dbReference>
<keyword evidence="4" id="KW-0547">Nucleotide-binding</keyword>
<evidence type="ECO:0000256" key="7">
    <source>
        <dbReference type="ARBA" id="ARBA00023136"/>
    </source>
</evidence>
<keyword evidence="5 11" id="KW-0067">ATP-binding</keyword>
<dbReference type="GO" id="GO:0046677">
    <property type="term" value="P:response to antibiotic"/>
    <property type="evidence" value="ECO:0007669"/>
    <property type="project" value="UniProtKB-KW"/>
</dbReference>
<dbReference type="SUPFAM" id="SSF52540">
    <property type="entry name" value="P-loop containing nucleoside triphosphate hydrolases"/>
    <property type="match status" value="1"/>
</dbReference>
<dbReference type="PANTHER" id="PTHR42711">
    <property type="entry name" value="ABC TRANSPORTER ATP-BINDING PROTEIN"/>
    <property type="match status" value="1"/>
</dbReference>
<dbReference type="InterPro" id="IPR003593">
    <property type="entry name" value="AAA+_ATPase"/>
</dbReference>
<dbReference type="SMART" id="SM00382">
    <property type="entry name" value="AAA"/>
    <property type="match status" value="1"/>
</dbReference>
<keyword evidence="12" id="KW-1185">Reference proteome</keyword>
<protein>
    <submittedName>
        <fullName evidence="11">ABC-2 type transport system ATP-binding protein</fullName>
    </submittedName>
</protein>
<comment type="subcellular location">
    <subcellularLocation>
        <location evidence="1">Cell membrane</location>
        <topology evidence="1">Peripheral membrane protein</topology>
        <orientation evidence="1">Cytoplasmic side</orientation>
    </subcellularLocation>
</comment>
<sequence>MGRDGDDVAIEARGVRKRYASAGAGEPAALEGFELTVARGSVHGLLGPNGAGKTTAVRIMTTLLDPDEGEVRVAGHDVVREGRQVRRRIGLVGQHAAVDEELSGVQNLIMFGRLSRLSTREARRRASELLERFGLAETGSKRVSAYSGGMRRRLDLSVALVVDPQILFVDEPTTGLDPAGRRDVWDAIRTLVRGGTTVLLTTQYMEEADQLADHISMLAHGRVVAGGTPAELKARVGDDWIELVPRRAADAARVAEVVAPWASGSIHAADGRVQVPVVDRTGSLLATAAALRDSGIEVEDISIRTPTLDEVFLQLTGSTAADPLTDETARSHP</sequence>
<proteinExistence type="inferred from homology"/>
<dbReference type="PROSITE" id="PS50893">
    <property type="entry name" value="ABC_TRANSPORTER_2"/>
    <property type="match status" value="1"/>
</dbReference>
<dbReference type="GO" id="GO:0016887">
    <property type="term" value="F:ATP hydrolysis activity"/>
    <property type="evidence" value="ECO:0007669"/>
    <property type="project" value="InterPro"/>
</dbReference>
<dbReference type="FunFam" id="3.40.50.300:FF:000589">
    <property type="entry name" value="ABC transporter, ATP-binding subunit"/>
    <property type="match status" value="1"/>
</dbReference>
<dbReference type="Proteomes" id="UP000198546">
    <property type="component" value="Chromosome i"/>
</dbReference>